<protein>
    <submittedName>
        <fullName evidence="1">Uncharacterized protein</fullName>
    </submittedName>
</protein>
<dbReference type="EMBL" id="JAYMYQ010000001">
    <property type="protein sequence ID" value="KAK7360379.1"/>
    <property type="molecule type" value="Genomic_DNA"/>
</dbReference>
<name>A0AAN9R762_CANGL</name>
<keyword evidence="2" id="KW-1185">Reference proteome</keyword>
<proteinExistence type="predicted"/>
<dbReference type="AlphaFoldDB" id="A0AAN9R762"/>
<accession>A0AAN9R762</accession>
<comment type="caution">
    <text evidence="1">The sequence shown here is derived from an EMBL/GenBank/DDBJ whole genome shotgun (WGS) entry which is preliminary data.</text>
</comment>
<gene>
    <name evidence="1" type="ORF">VNO77_02368</name>
</gene>
<evidence type="ECO:0000313" key="1">
    <source>
        <dbReference type="EMBL" id="KAK7360379.1"/>
    </source>
</evidence>
<evidence type="ECO:0000313" key="2">
    <source>
        <dbReference type="Proteomes" id="UP001367508"/>
    </source>
</evidence>
<organism evidence="1 2">
    <name type="scientific">Canavalia gladiata</name>
    <name type="common">Sword bean</name>
    <name type="synonym">Dolichos gladiatus</name>
    <dbReference type="NCBI Taxonomy" id="3824"/>
    <lineage>
        <taxon>Eukaryota</taxon>
        <taxon>Viridiplantae</taxon>
        <taxon>Streptophyta</taxon>
        <taxon>Embryophyta</taxon>
        <taxon>Tracheophyta</taxon>
        <taxon>Spermatophyta</taxon>
        <taxon>Magnoliopsida</taxon>
        <taxon>eudicotyledons</taxon>
        <taxon>Gunneridae</taxon>
        <taxon>Pentapetalae</taxon>
        <taxon>rosids</taxon>
        <taxon>fabids</taxon>
        <taxon>Fabales</taxon>
        <taxon>Fabaceae</taxon>
        <taxon>Papilionoideae</taxon>
        <taxon>50 kb inversion clade</taxon>
        <taxon>NPAAA clade</taxon>
        <taxon>indigoferoid/millettioid clade</taxon>
        <taxon>Phaseoleae</taxon>
        <taxon>Canavalia</taxon>
    </lineage>
</organism>
<dbReference type="Proteomes" id="UP001367508">
    <property type="component" value="Unassembled WGS sequence"/>
</dbReference>
<sequence>MCVNIAAFASISNFFYWIRMDFIFNFEIRSDLVHYSTVIRFGCSTISRQYHISRPNLDCFPRRHDFDSLVHDCKQPIQFTNHQEFKL</sequence>
<reference evidence="1 2" key="1">
    <citation type="submission" date="2024-01" db="EMBL/GenBank/DDBJ databases">
        <title>The genomes of 5 underutilized Papilionoideae crops provide insights into root nodulation and disease resistanc.</title>
        <authorList>
            <person name="Jiang F."/>
        </authorList>
    </citation>
    <scope>NUCLEOTIDE SEQUENCE [LARGE SCALE GENOMIC DNA]</scope>
    <source>
        <strain evidence="1">LVBAO_FW01</strain>
        <tissue evidence="1">Leaves</tissue>
    </source>
</reference>